<reference evidence="9 10" key="1">
    <citation type="submission" date="2012-01" db="EMBL/GenBank/DDBJ databases">
        <title>Complete sequence of chromosome of Clostridium pasteurianum BC1.</title>
        <authorList>
            <consortium name="US DOE Joint Genome Institute"/>
            <person name="Lucas S."/>
            <person name="Han J."/>
            <person name="Lapidus A."/>
            <person name="Cheng J.-F."/>
            <person name="Goodwin L."/>
            <person name="Pitluck S."/>
            <person name="Peters L."/>
            <person name="Mikhailova N."/>
            <person name="Teshima H."/>
            <person name="Detter J.C."/>
            <person name="Han C."/>
            <person name="Tapia R."/>
            <person name="Land M."/>
            <person name="Hauser L."/>
            <person name="Kyrpides N."/>
            <person name="Ivanova N."/>
            <person name="Pagani I."/>
            <person name="Dunn J."/>
            <person name="Taghavi S."/>
            <person name="Francis A."/>
            <person name="van der Lelie D."/>
            <person name="Woyke T."/>
        </authorList>
    </citation>
    <scope>NUCLEOTIDE SEQUENCE [LARGE SCALE GENOMIC DNA]</scope>
    <source>
        <strain evidence="9 10">BC1</strain>
    </source>
</reference>
<proteinExistence type="inferred from homology"/>
<gene>
    <name evidence="9" type="ORF">Clopa_3507</name>
</gene>
<dbReference type="HOGENOM" id="CLU_047547_1_1_9"/>
<evidence type="ECO:0000256" key="8">
    <source>
        <dbReference type="SAM" id="Phobius"/>
    </source>
</evidence>
<protein>
    <submittedName>
        <fullName evidence="9">Spore germination protein, amino acid permease</fullName>
    </submittedName>
</protein>
<feature type="transmembrane region" description="Helical" evidence="8">
    <location>
        <begin position="7"/>
        <end position="29"/>
    </location>
</feature>
<feature type="transmembrane region" description="Helical" evidence="8">
    <location>
        <begin position="35"/>
        <end position="56"/>
    </location>
</feature>
<dbReference type="KEGG" id="cpas:Clopa_3507"/>
<feature type="transmembrane region" description="Helical" evidence="8">
    <location>
        <begin position="76"/>
        <end position="94"/>
    </location>
</feature>
<sequence length="368" mass="42371">MKAKISVYQLFAGIVMAPLGTAILFLITPEAKQDAWIAMLIYIIPGIMLQIIYTSLWKKYPKDTIVTYMPKIFGKILGYIISIVYILFFAYEAARVARDFTDLILISSMPKVSSTIILLSIMLVSGYAAYLGLENMFRSANLFLYIWIIFFILEWLFLYRTEGTLKFYNIKPILHNGIVPVIKESWKLITFPYGETLIMAMFFPYVKETSKVRKISLLSIIFMGIFLTLNTVMFISVLGVNFASNSLFPFLRTVRLMHIGETFDRVDIFVILIMMIGGFIKVSFFMYGSMLGFSKMVKIKDTRYLALPFSVVVFFTAMLIAKNYPQHIYIGQTLTITYIHLPLTVIIPIIALIIYYIKRLIFKIDAET</sequence>
<keyword evidence="5 8" id="KW-0812">Transmembrane</keyword>
<keyword evidence="4" id="KW-0309">Germination</keyword>
<keyword evidence="3" id="KW-0813">Transport</keyword>
<dbReference type="NCBIfam" id="TIGR00912">
    <property type="entry name" value="2A0309"/>
    <property type="match status" value="1"/>
</dbReference>
<dbReference type="PATRIC" id="fig|86416.3.peg.3505"/>
<dbReference type="STRING" id="86416.Clopa_3507"/>
<evidence type="ECO:0000256" key="1">
    <source>
        <dbReference type="ARBA" id="ARBA00004141"/>
    </source>
</evidence>
<dbReference type="eggNOG" id="COG0531">
    <property type="taxonomic scope" value="Bacteria"/>
</dbReference>
<evidence type="ECO:0000256" key="5">
    <source>
        <dbReference type="ARBA" id="ARBA00022692"/>
    </source>
</evidence>
<dbReference type="GO" id="GO:0016020">
    <property type="term" value="C:membrane"/>
    <property type="evidence" value="ECO:0007669"/>
    <property type="project" value="UniProtKB-SubCell"/>
</dbReference>
<dbReference type="Proteomes" id="UP000013523">
    <property type="component" value="Chromosome"/>
</dbReference>
<dbReference type="AlphaFoldDB" id="R4KFB0"/>
<evidence type="ECO:0000256" key="4">
    <source>
        <dbReference type="ARBA" id="ARBA00022544"/>
    </source>
</evidence>
<evidence type="ECO:0000256" key="2">
    <source>
        <dbReference type="ARBA" id="ARBA00007998"/>
    </source>
</evidence>
<dbReference type="OrthoDB" id="1891864at2"/>
<evidence type="ECO:0000256" key="3">
    <source>
        <dbReference type="ARBA" id="ARBA00022448"/>
    </source>
</evidence>
<dbReference type="Pfam" id="PF03845">
    <property type="entry name" value="Spore_permease"/>
    <property type="match status" value="1"/>
</dbReference>
<dbReference type="PANTHER" id="PTHR34975">
    <property type="entry name" value="SPORE GERMINATION PROTEIN A2"/>
    <property type="match status" value="1"/>
</dbReference>
<feature type="transmembrane region" description="Helical" evidence="8">
    <location>
        <begin position="268"/>
        <end position="293"/>
    </location>
</feature>
<keyword evidence="6 8" id="KW-1133">Transmembrane helix</keyword>
<comment type="subcellular location">
    <subcellularLocation>
        <location evidence="1">Membrane</location>
        <topology evidence="1">Multi-pass membrane protein</topology>
    </subcellularLocation>
</comment>
<keyword evidence="7 8" id="KW-0472">Membrane</keyword>
<feature type="transmembrane region" description="Helical" evidence="8">
    <location>
        <begin position="140"/>
        <end position="159"/>
    </location>
</feature>
<organism evidence="9 10">
    <name type="scientific">Clostridium pasteurianum BC1</name>
    <dbReference type="NCBI Taxonomy" id="86416"/>
    <lineage>
        <taxon>Bacteria</taxon>
        <taxon>Bacillati</taxon>
        <taxon>Bacillota</taxon>
        <taxon>Clostridia</taxon>
        <taxon>Eubacteriales</taxon>
        <taxon>Clostridiaceae</taxon>
        <taxon>Clostridium</taxon>
    </lineage>
</organism>
<evidence type="ECO:0000256" key="6">
    <source>
        <dbReference type="ARBA" id="ARBA00022989"/>
    </source>
</evidence>
<keyword evidence="10" id="KW-1185">Reference proteome</keyword>
<feature type="transmembrane region" description="Helical" evidence="8">
    <location>
        <begin position="305"/>
        <end position="324"/>
    </location>
</feature>
<dbReference type="RefSeq" id="WP_015616579.1">
    <property type="nucleotide sequence ID" value="NC_021182.1"/>
</dbReference>
<feature type="transmembrane region" description="Helical" evidence="8">
    <location>
        <begin position="188"/>
        <end position="206"/>
    </location>
</feature>
<accession>R4KFB0</accession>
<feature type="transmembrane region" description="Helical" evidence="8">
    <location>
        <begin position="336"/>
        <end position="357"/>
    </location>
</feature>
<dbReference type="EMBL" id="CP003261">
    <property type="protein sequence ID" value="AGK98295.1"/>
    <property type="molecule type" value="Genomic_DNA"/>
</dbReference>
<feature type="transmembrane region" description="Helical" evidence="8">
    <location>
        <begin position="114"/>
        <end position="133"/>
    </location>
</feature>
<evidence type="ECO:0000256" key="7">
    <source>
        <dbReference type="ARBA" id="ARBA00023136"/>
    </source>
</evidence>
<name>R4KFB0_CLOPA</name>
<dbReference type="GO" id="GO:0009847">
    <property type="term" value="P:spore germination"/>
    <property type="evidence" value="ECO:0007669"/>
    <property type="project" value="InterPro"/>
</dbReference>
<comment type="similarity">
    <text evidence="2">Belongs to the amino acid-polyamine-organocation (APC) superfamily. Spore germination protein (SGP) (TC 2.A.3.9) family.</text>
</comment>
<evidence type="ECO:0000313" key="9">
    <source>
        <dbReference type="EMBL" id="AGK98295.1"/>
    </source>
</evidence>
<evidence type="ECO:0000313" key="10">
    <source>
        <dbReference type="Proteomes" id="UP000013523"/>
    </source>
</evidence>
<dbReference type="PANTHER" id="PTHR34975:SF2">
    <property type="entry name" value="SPORE GERMINATION PROTEIN A2"/>
    <property type="match status" value="1"/>
</dbReference>
<dbReference type="InterPro" id="IPR004761">
    <property type="entry name" value="Spore_GerAB"/>
</dbReference>
<feature type="transmembrane region" description="Helical" evidence="8">
    <location>
        <begin position="218"/>
        <end position="248"/>
    </location>
</feature>